<comment type="similarity">
    <text evidence="1">Belongs to the MlaA family.</text>
</comment>
<dbReference type="PANTHER" id="PTHR30035">
    <property type="entry name" value="LIPOPROTEIN VACJ-RELATED"/>
    <property type="match status" value="1"/>
</dbReference>
<keyword evidence="4" id="KW-1185">Reference proteome</keyword>
<keyword evidence="2" id="KW-0732">Signal</keyword>
<gene>
    <name evidence="3" type="ORF">SAMN05421644_1225</name>
</gene>
<evidence type="ECO:0000256" key="2">
    <source>
        <dbReference type="ARBA" id="ARBA00022729"/>
    </source>
</evidence>
<name>A0A1H3G0T5_ALLWA</name>
<dbReference type="EMBL" id="FNOW01000022">
    <property type="protein sequence ID" value="SDX96846.1"/>
    <property type="molecule type" value="Genomic_DNA"/>
</dbReference>
<evidence type="ECO:0000313" key="3">
    <source>
        <dbReference type="EMBL" id="SDX96846.1"/>
    </source>
</evidence>
<evidence type="ECO:0000256" key="1">
    <source>
        <dbReference type="ARBA" id="ARBA00010634"/>
    </source>
</evidence>
<dbReference type="GO" id="GO:0120010">
    <property type="term" value="P:intermembrane phospholipid transfer"/>
    <property type="evidence" value="ECO:0007669"/>
    <property type="project" value="TreeGrafter"/>
</dbReference>
<dbReference type="InterPro" id="IPR007428">
    <property type="entry name" value="MlaA"/>
</dbReference>
<accession>A0A1H3G0T5</accession>
<dbReference type="Proteomes" id="UP000198672">
    <property type="component" value="Unassembled WGS sequence"/>
</dbReference>
<dbReference type="PANTHER" id="PTHR30035:SF3">
    <property type="entry name" value="INTERMEMBRANE PHOSPHOLIPID TRANSPORT SYSTEM LIPOPROTEIN MLAA"/>
    <property type="match status" value="1"/>
</dbReference>
<dbReference type="PROSITE" id="PS51257">
    <property type="entry name" value="PROKAR_LIPOPROTEIN"/>
    <property type="match status" value="1"/>
</dbReference>
<dbReference type="GO" id="GO:0016020">
    <property type="term" value="C:membrane"/>
    <property type="evidence" value="ECO:0007669"/>
    <property type="project" value="InterPro"/>
</dbReference>
<evidence type="ECO:0000313" key="4">
    <source>
        <dbReference type="Proteomes" id="UP000198672"/>
    </source>
</evidence>
<dbReference type="Pfam" id="PF04333">
    <property type="entry name" value="MlaA"/>
    <property type="match status" value="1"/>
</dbReference>
<proteinExistence type="inferred from homology"/>
<organism evidence="3 4">
    <name type="scientific">Allochromatium warmingii</name>
    <name type="common">Chromatium warmingii</name>
    <dbReference type="NCBI Taxonomy" id="61595"/>
    <lineage>
        <taxon>Bacteria</taxon>
        <taxon>Pseudomonadati</taxon>
        <taxon>Pseudomonadota</taxon>
        <taxon>Gammaproteobacteria</taxon>
        <taxon>Chromatiales</taxon>
        <taxon>Chromatiaceae</taxon>
        <taxon>Allochromatium</taxon>
    </lineage>
</organism>
<sequence length="261" mass="28676">MIETIHRNHGVRVMVQAWARTGAWVLAGILVSGCASQSGRVADPRDPLEPFNRAVFRFNSDFDKAFVQPLAKGYQFITPEPVDRGITNFFNNLADITSAVNNVLQFKISRAGSDVGRVVINSTIGVLGLIDVASNVGLPSYKEDFGQTLGYWGLKPGAYVVAPFLGPSSMRDLFGMGGDMVTDPLISVNSEETRWGLVGTRLLDRRADLLTTTDILDASGLDPYSFVRDTYLKRRETLVHDGNPPTKAETGQADFWDEVEF</sequence>
<protein>
    <submittedName>
        <fullName evidence="3">Phospholipid-binding lipoprotein MlaA</fullName>
    </submittedName>
</protein>
<dbReference type="PRINTS" id="PR01805">
    <property type="entry name" value="VACJLIPOPROT"/>
</dbReference>
<keyword evidence="3" id="KW-0449">Lipoprotein</keyword>
<dbReference type="AlphaFoldDB" id="A0A1H3G0T5"/>
<dbReference type="STRING" id="61595.SAMN05421644_1225"/>
<reference evidence="4" key="1">
    <citation type="submission" date="2016-10" db="EMBL/GenBank/DDBJ databases">
        <authorList>
            <person name="Varghese N."/>
            <person name="Submissions S."/>
        </authorList>
    </citation>
    <scope>NUCLEOTIDE SEQUENCE [LARGE SCALE GENOMIC DNA]</scope>
    <source>
        <strain evidence="4">DSM 173</strain>
    </source>
</reference>